<sequence length="294" mass="32182">MHPLSMRALAGALATALALPALAADPTLSKIQSSGTLTIGYRKDASPLSYVDASGQPIGYAIDLCQQLAARIQSQLKLPTLQIQYVPVTMAERFDRIAEGKIQLECADTTNSKARRDLVGFGLTYYYAGARMMVRKDDTREQLSQMANARIAVITGSTGKTVAERLKGATLVAVPNTDEGAKAVADGRADAFVSDDISLIDQARMLKGAVKVVGPRMSVEPLAPIVPKNAPDFQHLVAQAMKDMYRDGTARQVYRKWFEHPLPVREYSLDLPPDRLLSDTFRRPDTFVTDWTVL</sequence>
<gene>
    <name evidence="6" type="ORF">SAMN04489707_100964</name>
</gene>
<accession>A0A1I7H988</accession>
<keyword evidence="3 4" id="KW-0732">Signal</keyword>
<feature type="signal peptide" evidence="4">
    <location>
        <begin position="1"/>
        <end position="23"/>
    </location>
</feature>
<dbReference type="STRING" id="343013.SAMN04489707_100964"/>
<dbReference type="EMBL" id="FPBX01000009">
    <property type="protein sequence ID" value="SFU57254.1"/>
    <property type="molecule type" value="Genomic_DNA"/>
</dbReference>
<dbReference type="GO" id="GO:0006865">
    <property type="term" value="P:amino acid transport"/>
    <property type="evidence" value="ECO:0007669"/>
    <property type="project" value="TreeGrafter"/>
</dbReference>
<dbReference type="GO" id="GO:0030288">
    <property type="term" value="C:outer membrane-bounded periplasmic space"/>
    <property type="evidence" value="ECO:0007669"/>
    <property type="project" value="TreeGrafter"/>
</dbReference>
<dbReference type="AlphaFoldDB" id="A0A1I7H988"/>
<evidence type="ECO:0000256" key="3">
    <source>
        <dbReference type="ARBA" id="ARBA00022729"/>
    </source>
</evidence>
<dbReference type="InterPro" id="IPR051455">
    <property type="entry name" value="Bact_solute-bind_prot3"/>
</dbReference>
<dbReference type="SUPFAM" id="SSF53850">
    <property type="entry name" value="Periplasmic binding protein-like II"/>
    <property type="match status" value="1"/>
</dbReference>
<keyword evidence="2" id="KW-0813">Transport</keyword>
<dbReference type="RefSeq" id="WP_158447344.1">
    <property type="nucleotide sequence ID" value="NZ_CYIG01000011.1"/>
</dbReference>
<dbReference type="SMART" id="SM00062">
    <property type="entry name" value="PBPb"/>
    <property type="match status" value="1"/>
</dbReference>
<dbReference type="PANTHER" id="PTHR30085:SF6">
    <property type="entry name" value="ABC TRANSPORTER GLUTAMINE-BINDING PROTEIN GLNH"/>
    <property type="match status" value="1"/>
</dbReference>
<dbReference type="CDD" id="cd13688">
    <property type="entry name" value="PBP2_GltI_DEBP"/>
    <property type="match status" value="1"/>
</dbReference>
<proteinExistence type="inferred from homology"/>
<dbReference type="PANTHER" id="PTHR30085">
    <property type="entry name" value="AMINO ACID ABC TRANSPORTER PERMEASE"/>
    <property type="match status" value="1"/>
</dbReference>
<organism evidence="6 7">
    <name type="scientific">Paenacidovorax caeni</name>
    <dbReference type="NCBI Taxonomy" id="343013"/>
    <lineage>
        <taxon>Bacteria</taxon>
        <taxon>Pseudomonadati</taxon>
        <taxon>Pseudomonadota</taxon>
        <taxon>Betaproteobacteria</taxon>
        <taxon>Burkholderiales</taxon>
        <taxon>Comamonadaceae</taxon>
        <taxon>Paenacidovorax</taxon>
    </lineage>
</organism>
<keyword evidence="7" id="KW-1185">Reference proteome</keyword>
<dbReference type="Pfam" id="PF00497">
    <property type="entry name" value="SBP_bac_3"/>
    <property type="match status" value="1"/>
</dbReference>
<dbReference type="InterPro" id="IPR001638">
    <property type="entry name" value="Solute-binding_3/MltF_N"/>
</dbReference>
<comment type="similarity">
    <text evidence="1">Belongs to the bacterial solute-binding protein 3 family.</text>
</comment>
<reference evidence="6 7" key="1">
    <citation type="submission" date="2016-10" db="EMBL/GenBank/DDBJ databases">
        <authorList>
            <person name="de Groot N.N."/>
        </authorList>
    </citation>
    <scope>NUCLEOTIDE SEQUENCE [LARGE SCALE GENOMIC DNA]</scope>
    <source>
        <strain evidence="6 7">R-24608</strain>
    </source>
</reference>
<feature type="chain" id="PRO_5010357971" evidence="4">
    <location>
        <begin position="24"/>
        <end position="294"/>
    </location>
</feature>
<evidence type="ECO:0000256" key="2">
    <source>
        <dbReference type="ARBA" id="ARBA00022448"/>
    </source>
</evidence>
<evidence type="ECO:0000259" key="5">
    <source>
        <dbReference type="SMART" id="SM00062"/>
    </source>
</evidence>
<dbReference type="Gene3D" id="3.40.190.10">
    <property type="entry name" value="Periplasmic binding protein-like II"/>
    <property type="match status" value="2"/>
</dbReference>
<feature type="domain" description="Solute-binding protein family 3/N-terminal" evidence="5">
    <location>
        <begin position="36"/>
        <end position="261"/>
    </location>
</feature>
<dbReference type="Proteomes" id="UP000183656">
    <property type="component" value="Unassembled WGS sequence"/>
</dbReference>
<evidence type="ECO:0000256" key="1">
    <source>
        <dbReference type="ARBA" id="ARBA00010333"/>
    </source>
</evidence>
<evidence type="ECO:0000313" key="7">
    <source>
        <dbReference type="Proteomes" id="UP000183656"/>
    </source>
</evidence>
<protein>
    <submittedName>
        <fullName evidence="6">Amino acid ABC transporter substrate-binding protein, PAAT family</fullName>
    </submittedName>
</protein>
<evidence type="ECO:0000256" key="4">
    <source>
        <dbReference type="SAM" id="SignalP"/>
    </source>
</evidence>
<name>A0A1I7H988_9BURK</name>
<dbReference type="GO" id="GO:0005576">
    <property type="term" value="C:extracellular region"/>
    <property type="evidence" value="ECO:0007669"/>
    <property type="project" value="TreeGrafter"/>
</dbReference>
<evidence type="ECO:0000313" key="6">
    <source>
        <dbReference type="EMBL" id="SFU57254.1"/>
    </source>
</evidence>